<reference evidence="1" key="2">
    <citation type="journal article" date="2015" name="Data Brief">
        <title>Shoot transcriptome of the giant reed, Arundo donax.</title>
        <authorList>
            <person name="Barrero R.A."/>
            <person name="Guerrero F.D."/>
            <person name="Moolhuijzen P."/>
            <person name="Goolsby J.A."/>
            <person name="Tidwell J."/>
            <person name="Bellgard S.E."/>
            <person name="Bellgard M.I."/>
        </authorList>
    </citation>
    <scope>NUCLEOTIDE SEQUENCE</scope>
    <source>
        <tissue evidence="1">Shoot tissue taken approximately 20 cm above the soil surface</tissue>
    </source>
</reference>
<dbReference type="EMBL" id="GBRH01272933">
    <property type="protein sequence ID" value="JAD24962.1"/>
    <property type="molecule type" value="Transcribed_RNA"/>
</dbReference>
<evidence type="ECO:0000313" key="1">
    <source>
        <dbReference type="EMBL" id="JAD24962.1"/>
    </source>
</evidence>
<protein>
    <submittedName>
        <fullName evidence="1">E3 ubiquitin protein ligase upl2, putative</fullName>
    </submittedName>
</protein>
<accession>A0A0A8YRF0</accession>
<dbReference type="AlphaFoldDB" id="A0A0A8YRF0"/>
<proteinExistence type="predicted"/>
<organism evidence="1">
    <name type="scientific">Arundo donax</name>
    <name type="common">Giant reed</name>
    <name type="synonym">Donax arundinaceus</name>
    <dbReference type="NCBI Taxonomy" id="35708"/>
    <lineage>
        <taxon>Eukaryota</taxon>
        <taxon>Viridiplantae</taxon>
        <taxon>Streptophyta</taxon>
        <taxon>Embryophyta</taxon>
        <taxon>Tracheophyta</taxon>
        <taxon>Spermatophyta</taxon>
        <taxon>Magnoliopsida</taxon>
        <taxon>Liliopsida</taxon>
        <taxon>Poales</taxon>
        <taxon>Poaceae</taxon>
        <taxon>PACMAD clade</taxon>
        <taxon>Arundinoideae</taxon>
        <taxon>Arundineae</taxon>
        <taxon>Arundo</taxon>
    </lineage>
</organism>
<name>A0A0A8YRF0_ARUDO</name>
<reference evidence="1" key="1">
    <citation type="submission" date="2014-09" db="EMBL/GenBank/DDBJ databases">
        <authorList>
            <person name="Magalhaes I.L.F."/>
            <person name="Oliveira U."/>
            <person name="Santos F.R."/>
            <person name="Vidigal T.H.D.A."/>
            <person name="Brescovit A.D."/>
            <person name="Santos A.J."/>
        </authorList>
    </citation>
    <scope>NUCLEOTIDE SEQUENCE</scope>
    <source>
        <tissue evidence="1">Shoot tissue taken approximately 20 cm above the soil surface</tissue>
    </source>
</reference>
<sequence length="82" mass="8276">MLASATRAGVSVASRVSGDVKSTSSRISEGNVAIIETASISTGCPSSSCDCCNLWARCWARTSSRISGGSAARNSGSISPSF</sequence>